<sequence>MSDDEQIPFNNKTHDRLTELEKKFKAIDDLTNVWLYSKEHVKMDARIDRLIKHGHPGIKIKGDQNFERIKELKASSASHTEEMKIDCVDMSIGALAETLLEHQATIEEILREVLLNVELKGITNVDKGRRRLELLGMLGGEIEQYGRKDGNPSLSVKPTDTSKPLSICTLQEQKKCYSSKSILCLHDKITTCLHGKTKLEKPPSKFTVKDWYYGQMHDTINPSEQDDKFEVRFGGGNYTETPYKEKEPTNDEYDEHLSWKGNLRKLMKGKVLVLKEDLEWYDHIIRESLRTDDIDWKDWEKKEIIIELDNKKKKYLEGKLKE</sequence>
<dbReference type="EMBL" id="LAZR01000694">
    <property type="protein sequence ID" value="KKN60512.1"/>
    <property type="molecule type" value="Genomic_DNA"/>
</dbReference>
<reference evidence="1" key="1">
    <citation type="journal article" date="2015" name="Nature">
        <title>Complex archaea that bridge the gap between prokaryotes and eukaryotes.</title>
        <authorList>
            <person name="Spang A."/>
            <person name="Saw J.H."/>
            <person name="Jorgensen S.L."/>
            <person name="Zaremba-Niedzwiedzka K."/>
            <person name="Martijn J."/>
            <person name="Lind A.E."/>
            <person name="van Eijk R."/>
            <person name="Schleper C."/>
            <person name="Guy L."/>
            <person name="Ettema T.J."/>
        </authorList>
    </citation>
    <scope>NUCLEOTIDE SEQUENCE</scope>
</reference>
<organism evidence="1">
    <name type="scientific">marine sediment metagenome</name>
    <dbReference type="NCBI Taxonomy" id="412755"/>
    <lineage>
        <taxon>unclassified sequences</taxon>
        <taxon>metagenomes</taxon>
        <taxon>ecological metagenomes</taxon>
    </lineage>
</organism>
<comment type="caution">
    <text evidence="1">The sequence shown here is derived from an EMBL/GenBank/DDBJ whole genome shotgun (WGS) entry which is preliminary data.</text>
</comment>
<protein>
    <submittedName>
        <fullName evidence="1">Uncharacterized protein</fullName>
    </submittedName>
</protein>
<name>A0A0F9SDY3_9ZZZZ</name>
<dbReference type="AlphaFoldDB" id="A0A0F9SDY3"/>
<gene>
    <name evidence="1" type="ORF">LCGC14_0531580</name>
</gene>
<accession>A0A0F9SDY3</accession>
<evidence type="ECO:0000313" key="1">
    <source>
        <dbReference type="EMBL" id="KKN60512.1"/>
    </source>
</evidence>
<proteinExistence type="predicted"/>